<evidence type="ECO:0000313" key="5">
    <source>
        <dbReference type="Proteomes" id="UP000480556"/>
    </source>
</evidence>
<dbReference type="EMBL" id="CP045650">
    <property type="protein sequence ID" value="QGA10478.1"/>
    <property type="molecule type" value="Genomic_DNA"/>
</dbReference>
<dbReference type="Proteomes" id="UP000480556">
    <property type="component" value="Unassembled WGS sequence"/>
</dbReference>
<dbReference type="RefSeq" id="WP_153370880.1">
    <property type="nucleotide sequence ID" value="NZ_CP045650.1"/>
</dbReference>
<evidence type="ECO:0000313" key="3">
    <source>
        <dbReference type="EMBL" id="QGA10478.1"/>
    </source>
</evidence>
<dbReference type="Proteomes" id="UP000327478">
    <property type="component" value="Chromosome"/>
</dbReference>
<keyword evidence="4" id="KW-1185">Reference proteome</keyword>
<dbReference type="Gene3D" id="1.10.30.50">
    <property type="match status" value="1"/>
</dbReference>
<accession>A0A5Q0P3V3</accession>
<dbReference type="EMBL" id="WITK01000011">
    <property type="protein sequence ID" value="MQW92232.1"/>
    <property type="molecule type" value="Genomic_DNA"/>
</dbReference>
<dbReference type="GO" id="GO:0008270">
    <property type="term" value="F:zinc ion binding"/>
    <property type="evidence" value="ECO:0007669"/>
    <property type="project" value="InterPro"/>
</dbReference>
<gene>
    <name evidence="3" type="ORF">GFH30_03270</name>
    <name evidence="2" type="ORF">GHJ48_07480</name>
</gene>
<evidence type="ECO:0000313" key="2">
    <source>
        <dbReference type="EMBL" id="MQW92232.1"/>
    </source>
</evidence>
<proteinExistence type="predicted"/>
<evidence type="ECO:0000313" key="4">
    <source>
        <dbReference type="Proteomes" id="UP000327478"/>
    </source>
</evidence>
<evidence type="ECO:0000259" key="1">
    <source>
        <dbReference type="Pfam" id="PF01844"/>
    </source>
</evidence>
<reference evidence="4 5" key="1">
    <citation type="submission" date="2019-10" db="EMBL/GenBank/DDBJ databases">
        <authorList>
            <person name="Dong K."/>
        </authorList>
    </citation>
    <scope>NUCLEOTIDE SEQUENCE [LARGE SCALE GENOMIC DNA]</scope>
    <source>
        <strain evidence="4">dk386</strain>
        <strain evidence="3">Dk386</strain>
        <strain evidence="5">dk771</strain>
        <strain evidence="2">Dk771</strain>
    </source>
</reference>
<dbReference type="InterPro" id="IPR003615">
    <property type="entry name" value="HNH_nuc"/>
</dbReference>
<feature type="domain" description="HNH" evidence="1">
    <location>
        <begin position="199"/>
        <end position="254"/>
    </location>
</feature>
<sequence>MSEWLFPVNPDIYDIDRAYHDAHQICWAKYDFEFQINDILFLYVTEPIGKIQYQYQVIGFIGHSDLPEKDREYWLDQKELEAYKGDYFLIQPIEKVEKASLSRRYLAEQGLITAKDTLQSHKTTKFVKGKSLDKVEAHKKLLSYIAEQFRNVGETNYPDEAGVNSPKFLEGKKITVTVNGYERCSKARAECIALYGTRCYVCGMSFEHTYGAFAKDFIHVHHIEPLHTIAKEYEVNPQKDLRPVCPNCHAMLHKTVDGIPMTIEKLKVFYKYSLNNPLRQTFEE</sequence>
<name>A0A5Q0P3V3_9GAMM</name>
<dbReference type="InterPro" id="IPR002711">
    <property type="entry name" value="HNH"/>
</dbReference>
<dbReference type="GO" id="GO:0004519">
    <property type="term" value="F:endonuclease activity"/>
    <property type="evidence" value="ECO:0007669"/>
    <property type="project" value="UniProtKB-KW"/>
</dbReference>
<dbReference type="GO" id="GO:0003676">
    <property type="term" value="F:nucleic acid binding"/>
    <property type="evidence" value="ECO:0007669"/>
    <property type="project" value="InterPro"/>
</dbReference>
<dbReference type="AlphaFoldDB" id="A0A5Q0P3V3"/>
<keyword evidence="2" id="KW-0378">Hydrolase</keyword>
<dbReference type="CDD" id="cd00085">
    <property type="entry name" value="HNHc"/>
    <property type="match status" value="1"/>
</dbReference>
<dbReference type="Pfam" id="PF01844">
    <property type="entry name" value="HNH"/>
    <property type="match status" value="1"/>
</dbReference>
<keyword evidence="2" id="KW-0540">Nuclease</keyword>
<keyword evidence="2" id="KW-0255">Endonuclease</keyword>
<organism evidence="2 5">
    <name type="scientific">Acinetobacter wanghuae</name>
    <dbReference type="NCBI Taxonomy" id="2662362"/>
    <lineage>
        <taxon>Bacteria</taxon>
        <taxon>Pseudomonadati</taxon>
        <taxon>Pseudomonadota</taxon>
        <taxon>Gammaproteobacteria</taxon>
        <taxon>Moraxellales</taxon>
        <taxon>Moraxellaceae</taxon>
        <taxon>Acinetobacter</taxon>
    </lineage>
</organism>
<protein>
    <submittedName>
        <fullName evidence="2">HNH endonuclease</fullName>
    </submittedName>
</protein>